<reference evidence="3" key="3">
    <citation type="submission" date="2019-12" db="UniProtKB">
        <authorList>
            <consortium name="WormBaseParasite"/>
        </authorList>
    </citation>
    <scope>IDENTIFICATION</scope>
</reference>
<dbReference type="AlphaFoldDB" id="A0A5S6QA19"/>
<accession>A0A5S6QA19</accession>
<reference evidence="2" key="2">
    <citation type="submission" date="2014-03" db="EMBL/GenBank/DDBJ databases">
        <title>The whipworm genome and dual-species transcriptomics of an intimate host-pathogen interaction.</title>
        <authorList>
            <person name="Foth B.J."/>
            <person name="Tsai I.J."/>
            <person name="Reid A.J."/>
            <person name="Bancroft A.J."/>
            <person name="Nichol S."/>
            <person name="Tracey A."/>
            <person name="Holroyd N."/>
            <person name="Cotton J.A."/>
            <person name="Stanley E.J."/>
            <person name="Zarowiecki M."/>
            <person name="Liu J.Z."/>
            <person name="Huckvale T."/>
            <person name="Cooper P.J."/>
            <person name="Grencis R.K."/>
            <person name="Berriman M."/>
        </authorList>
    </citation>
    <scope>NUCLEOTIDE SEQUENCE [LARGE SCALE GENOMIC DNA]</scope>
    <source>
        <strain evidence="2">Edinburgh</strain>
    </source>
</reference>
<feature type="region of interest" description="Disordered" evidence="1">
    <location>
        <begin position="1"/>
        <end position="32"/>
    </location>
</feature>
<feature type="compositionally biased region" description="Basic residues" evidence="1">
    <location>
        <begin position="16"/>
        <end position="29"/>
    </location>
</feature>
<proteinExistence type="predicted"/>
<reference evidence="2" key="1">
    <citation type="submission" date="2013-11" db="EMBL/GenBank/DDBJ databases">
        <authorList>
            <person name="Aslett M."/>
        </authorList>
    </citation>
    <scope>NUCLEOTIDE SEQUENCE [LARGE SCALE GENOMIC DNA]</scope>
    <source>
        <strain evidence="2">Edinburgh</strain>
    </source>
</reference>
<evidence type="ECO:0000313" key="2">
    <source>
        <dbReference type="Proteomes" id="UP000046395"/>
    </source>
</evidence>
<evidence type="ECO:0000313" key="3">
    <source>
        <dbReference type="WBParaSite" id="TMUE_1000004033.1"/>
    </source>
</evidence>
<feature type="region of interest" description="Disordered" evidence="1">
    <location>
        <begin position="594"/>
        <end position="633"/>
    </location>
</feature>
<dbReference type="WBParaSite" id="TMUE_1000004033.1">
    <property type="protein sequence ID" value="TMUE_1000004033.1"/>
    <property type="gene ID" value="WBGene00288009"/>
</dbReference>
<dbReference type="WBParaSite" id="TMUE_1000004033.2">
    <property type="protein sequence ID" value="TMUE_1000004033.2"/>
    <property type="gene ID" value="WBGene00288009"/>
</dbReference>
<name>A0A5S6QA19_TRIMR</name>
<keyword evidence="2" id="KW-1185">Reference proteome</keyword>
<evidence type="ECO:0000256" key="1">
    <source>
        <dbReference type="SAM" id="MobiDB-lite"/>
    </source>
</evidence>
<dbReference type="Proteomes" id="UP000046395">
    <property type="component" value="Unassembled WGS sequence"/>
</dbReference>
<protein>
    <submittedName>
        <fullName evidence="3">KAT8 regulatory NSL complex subunit 3</fullName>
    </submittedName>
</protein>
<dbReference type="WBParaSite" id="TMUE_1000004033.3">
    <property type="protein sequence ID" value="TMUE_1000004033.3"/>
    <property type="gene ID" value="WBGene00288009"/>
</dbReference>
<organism evidence="2 3">
    <name type="scientific">Trichuris muris</name>
    <name type="common">Mouse whipworm</name>
    <dbReference type="NCBI Taxonomy" id="70415"/>
    <lineage>
        <taxon>Eukaryota</taxon>
        <taxon>Metazoa</taxon>
        <taxon>Ecdysozoa</taxon>
        <taxon>Nematoda</taxon>
        <taxon>Enoplea</taxon>
        <taxon>Dorylaimia</taxon>
        <taxon>Trichinellida</taxon>
        <taxon>Trichuridae</taxon>
        <taxon>Trichuris</taxon>
    </lineage>
</organism>
<dbReference type="STRING" id="70415.A0A5S6QA19"/>
<sequence>MNCPLGKSVRGEAKSSGKRKSTKSAKRIKREKDRSELYPPGLYIERGSLAFLTDDRRLPSFTEVVEQNLCDTIWGRLHSYPVWKQVENFEQVHEFEFDKDLLPKNSCPFYKRLMDMSLPAKDVNLINEPLKWPPTNRRTKPSIIEDNGLIGMLDLSVKAAYTFRRAVPVAPKFLPSVSCCLNSDDWSFGDSCLSWEAFMRRGVKRHDIPLLVQCHCIIQRQTLFNLVAAHAYNRDLLLLEGLKRSARMMRLEWDKSISMGSVRRVNMSLINNLEVHQLSTYLEILKMMRFKDAHFVDKELFGWNVGRANKKNKAKCPVVQYLRSRITIQPSICRPLRMVSALPPDVLLVVIWPNVHLAGTKPVEAPENCKTFLKRLFPTIAKVKHVIPSPIDSNCRWNMYYVLFIENVFQKLEELFAINSTRRIVLIGWGLSCIPIIHAVTKYDCICATVLMDYRNLTPAGVYWRNHEKLNGLNKPMLYVVGDRSKYCNINRLIDIQVELKKTRMGFVIVCNTIENLSVLPNALFALNASQASVNHCILEAIREFLQIVLHQVPVNPSFHLRIPSFKVGQLKSRAVKEKMEKLAQMQRYSMVPSSWRSPTAKSKTKVSVEATEPEDQQQPGTCPEEAPLLTTRTRAVKQPLKFDL</sequence>